<evidence type="ECO:0000313" key="2">
    <source>
        <dbReference type="EMBL" id="EWY42779.1"/>
    </source>
</evidence>
<name>W9H9Z5_9PROT</name>
<dbReference type="RefSeq" id="WP_037445825.1">
    <property type="nucleotide sequence ID" value="NZ_AVFL01000001.1"/>
</dbReference>
<dbReference type="EMBL" id="AVFL01000001">
    <property type="protein sequence ID" value="EWY42779.1"/>
    <property type="molecule type" value="Genomic_DNA"/>
</dbReference>
<accession>W9H9Z5</accession>
<proteinExistence type="predicted"/>
<feature type="region of interest" description="Disordered" evidence="1">
    <location>
        <begin position="1"/>
        <end position="26"/>
    </location>
</feature>
<protein>
    <submittedName>
        <fullName evidence="2">Uncharacterized protein</fullName>
    </submittedName>
</protein>
<organism evidence="2 3">
    <name type="scientific">Skermanella stibiiresistens SB22</name>
    <dbReference type="NCBI Taxonomy" id="1385369"/>
    <lineage>
        <taxon>Bacteria</taxon>
        <taxon>Pseudomonadati</taxon>
        <taxon>Pseudomonadota</taxon>
        <taxon>Alphaproteobacteria</taxon>
        <taxon>Rhodospirillales</taxon>
        <taxon>Azospirillaceae</taxon>
        <taxon>Skermanella</taxon>
    </lineage>
</organism>
<comment type="caution">
    <text evidence="2">The sequence shown here is derived from an EMBL/GenBank/DDBJ whole genome shotgun (WGS) entry which is preliminary data.</text>
</comment>
<keyword evidence="3" id="KW-1185">Reference proteome</keyword>
<dbReference type="AlphaFoldDB" id="W9H9Z5"/>
<gene>
    <name evidence="2" type="ORF">N825_00310</name>
</gene>
<reference evidence="2 3" key="1">
    <citation type="submission" date="2013-08" db="EMBL/GenBank/DDBJ databases">
        <title>The genome sequence of Skermanella stibiiresistens.</title>
        <authorList>
            <person name="Zhu W."/>
            <person name="Wang G."/>
        </authorList>
    </citation>
    <scope>NUCLEOTIDE SEQUENCE [LARGE SCALE GENOMIC DNA]</scope>
    <source>
        <strain evidence="2 3">SB22</strain>
    </source>
</reference>
<evidence type="ECO:0000313" key="3">
    <source>
        <dbReference type="Proteomes" id="UP000019486"/>
    </source>
</evidence>
<sequence length="61" mass="6738">MPIDTNTMPDQRGDFTALSADPSMESEELTVMPAWLGLGELSFNMDKEESGMDTEPKSIDK</sequence>
<evidence type="ECO:0000256" key="1">
    <source>
        <dbReference type="SAM" id="MobiDB-lite"/>
    </source>
</evidence>
<dbReference type="STRING" id="1385369.N825_00310"/>
<dbReference type="Proteomes" id="UP000019486">
    <property type="component" value="Unassembled WGS sequence"/>
</dbReference>